<name>A0A0F9UCX4_9ZZZZ</name>
<accession>A0A0F9UCX4</accession>
<reference evidence="2" key="1">
    <citation type="journal article" date="2015" name="Nature">
        <title>Complex archaea that bridge the gap between prokaryotes and eukaryotes.</title>
        <authorList>
            <person name="Spang A."/>
            <person name="Saw J.H."/>
            <person name="Jorgensen S.L."/>
            <person name="Zaremba-Niedzwiedzka K."/>
            <person name="Martijn J."/>
            <person name="Lind A.E."/>
            <person name="van Eijk R."/>
            <person name="Schleper C."/>
            <person name="Guy L."/>
            <person name="Ettema T.J."/>
        </authorList>
    </citation>
    <scope>NUCLEOTIDE SEQUENCE</scope>
</reference>
<comment type="caution">
    <text evidence="2">The sequence shown here is derived from an EMBL/GenBank/DDBJ whole genome shotgun (WGS) entry which is preliminary data.</text>
</comment>
<organism evidence="2">
    <name type="scientific">marine sediment metagenome</name>
    <dbReference type="NCBI Taxonomy" id="412755"/>
    <lineage>
        <taxon>unclassified sequences</taxon>
        <taxon>metagenomes</taxon>
        <taxon>ecological metagenomes</taxon>
    </lineage>
</organism>
<dbReference type="Pfam" id="PF10627">
    <property type="entry name" value="CsgE"/>
    <property type="match status" value="1"/>
</dbReference>
<sequence length="127" mass="14615">MKQILVAVLLFMGFAAQADEAELEGFIINNTITRSGQEFYRKFSERLNDAGTLDFNLTVKERPSARWGVLIWVEFENAPVYRQFLQPNVSDMEDTAYAAADFVLEQINRRKIEALFEDNTDLAKDEL</sequence>
<keyword evidence="1" id="KW-0732">Signal</keyword>
<evidence type="ECO:0000256" key="1">
    <source>
        <dbReference type="ARBA" id="ARBA00022729"/>
    </source>
</evidence>
<evidence type="ECO:0008006" key="3">
    <source>
        <dbReference type="Google" id="ProtNLM"/>
    </source>
</evidence>
<dbReference type="InterPro" id="IPR018900">
    <property type="entry name" value="Curli_CsgE"/>
</dbReference>
<dbReference type="NCBIfam" id="NF007701">
    <property type="entry name" value="PRK10386.1"/>
    <property type="match status" value="1"/>
</dbReference>
<dbReference type="AlphaFoldDB" id="A0A0F9UCX4"/>
<evidence type="ECO:0000313" key="2">
    <source>
        <dbReference type="EMBL" id="KKN91030.1"/>
    </source>
</evidence>
<dbReference type="EMBL" id="LAZR01000106">
    <property type="protein sequence ID" value="KKN91030.1"/>
    <property type="molecule type" value="Genomic_DNA"/>
</dbReference>
<gene>
    <name evidence="2" type="ORF">LCGC14_0222320</name>
</gene>
<proteinExistence type="predicted"/>
<protein>
    <recommendedName>
        <fullName evidence="3">Curli production assembly/transport component CsgE</fullName>
    </recommendedName>
</protein>